<evidence type="ECO:0000313" key="3">
    <source>
        <dbReference type="EMBL" id="GMI30455.1"/>
    </source>
</evidence>
<feature type="compositionally biased region" description="Gly residues" evidence="2">
    <location>
        <begin position="530"/>
        <end position="540"/>
    </location>
</feature>
<feature type="compositionally biased region" description="Basic and acidic residues" evidence="2">
    <location>
        <begin position="124"/>
        <end position="134"/>
    </location>
</feature>
<feature type="compositionally biased region" description="Basic and acidic residues" evidence="2">
    <location>
        <begin position="51"/>
        <end position="70"/>
    </location>
</feature>
<feature type="non-terminal residue" evidence="3">
    <location>
        <position position="1"/>
    </location>
</feature>
<feature type="compositionally biased region" description="Acidic residues" evidence="2">
    <location>
        <begin position="548"/>
        <end position="585"/>
    </location>
</feature>
<feature type="region of interest" description="Disordered" evidence="2">
    <location>
        <begin position="375"/>
        <end position="404"/>
    </location>
</feature>
<feature type="compositionally biased region" description="Basic and acidic residues" evidence="2">
    <location>
        <begin position="460"/>
        <end position="469"/>
    </location>
</feature>
<comment type="caution">
    <text evidence="3">The sequence shown here is derived from an EMBL/GenBank/DDBJ whole genome shotgun (WGS) entry which is preliminary data.</text>
</comment>
<dbReference type="Proteomes" id="UP001165060">
    <property type="component" value="Unassembled WGS sequence"/>
</dbReference>
<name>A0ABQ6MR05_9STRA</name>
<feature type="compositionally biased region" description="Basic and acidic residues" evidence="2">
    <location>
        <begin position="386"/>
        <end position="404"/>
    </location>
</feature>
<organism evidence="3 4">
    <name type="scientific">Tetraparma gracilis</name>
    <dbReference type="NCBI Taxonomy" id="2962635"/>
    <lineage>
        <taxon>Eukaryota</taxon>
        <taxon>Sar</taxon>
        <taxon>Stramenopiles</taxon>
        <taxon>Ochrophyta</taxon>
        <taxon>Bolidophyceae</taxon>
        <taxon>Parmales</taxon>
        <taxon>Triparmaceae</taxon>
        <taxon>Tetraparma</taxon>
    </lineage>
</organism>
<sequence length="670" mass="73531">SSLLEAVEGGYVISDADAAFEEAREHNSNAADSRSWRAHIGLLVDSPPGEGEVRAPRREPSPPPKETRAEIRTRIADARVALADARAALDEERAALDEERTVLDEEEEEMDHMDDHLAMVARQERRQADRDRVKKVSSAPSFNRKNVARVSPLTLLVHSQNKGLKAGKRLDAHLRKLQVAQDMDSTKLVKQPGAAGKGGKGGTRGARGRSVAESEEEDDDEADEEEEDEEADEEEEEEDEREADEDASSAGMRRKSPSATGHTSETDCLSCQGQKRKHTQTLQQHMQRCHWMFLDDEHRVQLASIDALGITKNSCVCSGCTAQRENSNGSVVSSLLEAVEGGYVISDADAAFEEAREHSSNAAASRSWRAHIGLGWSEVDSPPGEGEVRAPRREPSPPPKETRAAMRTSIEDARAALADARAAFADARAVLDEERAVLDEEEEEMDHVDDHLAMVARQERRQADRDRVKKVSSAPSFNRKNVARVSPLTLLVHSQNKGLKAGKRLDAHLRKLQVAQDMDSTKLVKQPGAAGKGGKGGTRGARGRSVAESEEEDDDEADEEEEDEEADEEEEDEEADEEEEEEDEREADKDASSAGMRRKSPSATGHTSETDCLSCQGQKRKHTRSDSPLEGVRTKNRRRQEEPSTEGGGRRHSGEAAADQHDMLGAVLGI</sequence>
<feature type="coiled-coil region" evidence="1">
    <location>
        <begin position="75"/>
        <end position="123"/>
    </location>
</feature>
<gene>
    <name evidence="3" type="ORF">TeGR_g15239</name>
</gene>
<feature type="compositionally biased region" description="Gly residues" evidence="2">
    <location>
        <begin position="195"/>
        <end position="205"/>
    </location>
</feature>
<protein>
    <submittedName>
        <fullName evidence="3">Uncharacterized protein</fullName>
    </submittedName>
</protein>
<feature type="region of interest" description="Disordered" evidence="2">
    <location>
        <begin position="460"/>
        <end position="479"/>
    </location>
</feature>
<feature type="region of interest" description="Disordered" evidence="2">
    <location>
        <begin position="43"/>
        <end position="70"/>
    </location>
</feature>
<feature type="region of interest" description="Disordered" evidence="2">
    <location>
        <begin position="124"/>
        <end position="144"/>
    </location>
</feature>
<feature type="region of interest" description="Disordered" evidence="2">
    <location>
        <begin position="518"/>
        <end position="670"/>
    </location>
</feature>
<feature type="compositionally biased region" description="Basic and acidic residues" evidence="2">
    <location>
        <begin position="648"/>
        <end position="662"/>
    </location>
</feature>
<keyword evidence="4" id="KW-1185">Reference proteome</keyword>
<evidence type="ECO:0000256" key="2">
    <source>
        <dbReference type="SAM" id="MobiDB-lite"/>
    </source>
</evidence>
<reference evidence="3 4" key="1">
    <citation type="journal article" date="2023" name="Commun. Biol.">
        <title>Genome analysis of Parmales, the sister group of diatoms, reveals the evolutionary specialization of diatoms from phago-mixotrophs to photoautotrophs.</title>
        <authorList>
            <person name="Ban H."/>
            <person name="Sato S."/>
            <person name="Yoshikawa S."/>
            <person name="Yamada K."/>
            <person name="Nakamura Y."/>
            <person name="Ichinomiya M."/>
            <person name="Sato N."/>
            <person name="Blanc-Mathieu R."/>
            <person name="Endo H."/>
            <person name="Kuwata A."/>
            <person name="Ogata H."/>
        </authorList>
    </citation>
    <scope>NUCLEOTIDE SEQUENCE [LARGE SCALE GENOMIC DNA]</scope>
</reference>
<accession>A0ABQ6MR05</accession>
<proteinExistence type="predicted"/>
<feature type="compositionally biased region" description="Polar residues" evidence="2">
    <location>
        <begin position="601"/>
        <end position="617"/>
    </location>
</feature>
<feature type="region of interest" description="Disordered" evidence="2">
    <location>
        <begin position="183"/>
        <end position="272"/>
    </location>
</feature>
<evidence type="ECO:0000313" key="4">
    <source>
        <dbReference type="Proteomes" id="UP001165060"/>
    </source>
</evidence>
<keyword evidence="1" id="KW-0175">Coiled coil</keyword>
<dbReference type="EMBL" id="BRYB01001657">
    <property type="protein sequence ID" value="GMI30455.1"/>
    <property type="molecule type" value="Genomic_DNA"/>
</dbReference>
<feature type="compositionally biased region" description="Polar residues" evidence="2">
    <location>
        <begin position="257"/>
        <end position="272"/>
    </location>
</feature>
<feature type="compositionally biased region" description="Acidic residues" evidence="2">
    <location>
        <begin position="213"/>
        <end position="247"/>
    </location>
</feature>
<evidence type="ECO:0000256" key="1">
    <source>
        <dbReference type="SAM" id="Coils"/>
    </source>
</evidence>
<feature type="coiled-coil region" evidence="1">
    <location>
        <begin position="410"/>
        <end position="458"/>
    </location>
</feature>